<proteinExistence type="predicted"/>
<protein>
    <submittedName>
        <fullName evidence="1">Uncharacterized protein</fullName>
    </submittedName>
</protein>
<evidence type="ECO:0000313" key="2">
    <source>
        <dbReference type="Proteomes" id="UP000280434"/>
    </source>
</evidence>
<reference evidence="1 2" key="1">
    <citation type="submission" date="2018-10" db="EMBL/GenBank/DDBJ databases">
        <title>Paraburkholderia sp. 7MK8-2, isolated from soil.</title>
        <authorList>
            <person name="Gao Z.-H."/>
            <person name="Qiu L.-H."/>
        </authorList>
    </citation>
    <scope>NUCLEOTIDE SEQUENCE [LARGE SCALE GENOMIC DNA]</scope>
    <source>
        <strain evidence="1 2">7MK8-2</strain>
    </source>
</reference>
<gene>
    <name evidence="1" type="ORF">D7S89_16625</name>
</gene>
<accession>A0A494XBG8</accession>
<sequence>MTPAKIEWSGYECRGAISLDAKGGPFESAVAALCGSTPNAEHQDVGNADSVRAARSKGLVVEIPIYEKGNRSSSTYLFADNTEPDAGALLCLNNCGLTGENMRYGGWIGKSAWVDVTLRVLNAEGKLDGSYFYVSRGVGIPVNGQLTGNELKLNELSPEDDQSAQVTATMAGKVAGESITGSWFSKKTAKTYQFFWARRLY</sequence>
<organism evidence="1 2">
    <name type="scientific">Trinickia fusca</name>
    <dbReference type="NCBI Taxonomy" id="2419777"/>
    <lineage>
        <taxon>Bacteria</taxon>
        <taxon>Pseudomonadati</taxon>
        <taxon>Pseudomonadota</taxon>
        <taxon>Betaproteobacteria</taxon>
        <taxon>Burkholderiales</taxon>
        <taxon>Burkholderiaceae</taxon>
        <taxon>Trinickia</taxon>
    </lineage>
</organism>
<dbReference type="Proteomes" id="UP000280434">
    <property type="component" value="Unassembled WGS sequence"/>
</dbReference>
<dbReference type="AlphaFoldDB" id="A0A494XBG8"/>
<evidence type="ECO:0000313" key="1">
    <source>
        <dbReference type="EMBL" id="RKP46971.1"/>
    </source>
</evidence>
<comment type="caution">
    <text evidence="1">The sequence shown here is derived from an EMBL/GenBank/DDBJ whole genome shotgun (WGS) entry which is preliminary data.</text>
</comment>
<dbReference type="EMBL" id="RBZV01000006">
    <property type="protein sequence ID" value="RKP46971.1"/>
    <property type="molecule type" value="Genomic_DNA"/>
</dbReference>
<keyword evidence="2" id="KW-1185">Reference proteome</keyword>
<name>A0A494XBG8_9BURK</name>